<sequence>MLDLQSLQDDLPSLEPAPELPSTFDDVTQTSRALTDGLFSDWHQLKDIIKNLDDLVQKRWRSKTRDQKRSVLLEAWGYDMSDHHRPDLTLFIDTSHKEPSHSLDAYKWPSVNLEDLLRPRVLPTFLNSRGSHHPYVFCHADLSACALGISAGKIGKNDMKGYKMLFLDTDTHQNYAELVPESDTNNSAYINSTGSWFSVGQGLLILELQQRIYHFLIACAKLIIHDLVSESSQDSTSGPELQPSPLATNESTFVTLAISTMDAPYRTPAQLDMHRLNSLVTAKRSAIADHIWLLREDPSYFADCVNEWKEHQPEMLLDAQGKKHPIHKAGLTKAFWNRVLRKMITDALLSLSLWEYTHQEVCKFEELSHRYPDPSPLQPLPEETVFAIKKIRHLLELSAASSIALIRSHVPPSPPMLSYWHREGTSTADHHSTKFRMMLNTRISQDPALDRLFWAYTTLWDDKQSPLVGLDTLVDELDRLTYADTKAKDLQSALVVDNLGDLGVTSECLHQLSLYYPWSRDTEQAMARDRQQVVEEFYTKSAEWDNFRKMSWQGVDLADLGSPGDGRFSYPISNRRTKTNASALHKAEFHLDAFWSEVDKHLASQSVILPDRMMRLLLSGKRSLHRTSEWEEPVVDIPKGKMNGRSNGKSQGKINGKFNSNSNDERNGKPACTQNFEAAITPLSSTYLQLRGSHKRQSSIQESVSITRDSQDADVLATNGQRGAKENFTAATVSTSDFVHAMLSIGFVVEKLYASVWHFTPPESVPGESIQFHAPHVGDKIRYHMARLFGRRLQRAYDWNEGMFVVQQ</sequence>
<comment type="caution">
    <text evidence="2">The sequence shown here is derived from an EMBL/GenBank/DDBJ whole genome shotgun (WGS) entry which is preliminary data.</text>
</comment>
<organism evidence="2 3">
    <name type="scientific">Aureobasidium vineae</name>
    <dbReference type="NCBI Taxonomy" id="2773715"/>
    <lineage>
        <taxon>Eukaryota</taxon>
        <taxon>Fungi</taxon>
        <taxon>Dikarya</taxon>
        <taxon>Ascomycota</taxon>
        <taxon>Pezizomycotina</taxon>
        <taxon>Dothideomycetes</taxon>
        <taxon>Dothideomycetidae</taxon>
        <taxon>Dothideales</taxon>
        <taxon>Saccotheciaceae</taxon>
        <taxon>Aureobasidium</taxon>
    </lineage>
</organism>
<keyword evidence="3" id="KW-1185">Reference proteome</keyword>
<feature type="region of interest" description="Disordered" evidence="1">
    <location>
        <begin position="637"/>
        <end position="670"/>
    </location>
</feature>
<dbReference type="AlphaFoldDB" id="A0A9N8P6V2"/>
<protein>
    <submittedName>
        <fullName evidence="2">Uncharacterized protein</fullName>
    </submittedName>
</protein>
<proteinExistence type="predicted"/>
<evidence type="ECO:0000256" key="1">
    <source>
        <dbReference type="SAM" id="MobiDB-lite"/>
    </source>
</evidence>
<reference evidence="2" key="1">
    <citation type="submission" date="2020-06" db="EMBL/GenBank/DDBJ databases">
        <authorList>
            <person name="Onetto C."/>
        </authorList>
    </citation>
    <scope>NUCLEOTIDE SEQUENCE</scope>
</reference>
<feature type="region of interest" description="Disordered" evidence="1">
    <location>
        <begin position="1"/>
        <end position="24"/>
    </location>
</feature>
<evidence type="ECO:0000313" key="2">
    <source>
        <dbReference type="EMBL" id="CAD0084026.1"/>
    </source>
</evidence>
<dbReference type="EMBL" id="CAIJEN010000003">
    <property type="protein sequence ID" value="CAD0084026.1"/>
    <property type="molecule type" value="Genomic_DNA"/>
</dbReference>
<accession>A0A9N8P6V2</accession>
<feature type="compositionally biased region" description="Low complexity" evidence="1">
    <location>
        <begin position="1"/>
        <end position="22"/>
    </location>
</feature>
<dbReference type="PANTHER" id="PTHR40788">
    <property type="entry name" value="CLR5 DOMAIN-CONTAINING PROTEIN-RELATED"/>
    <property type="match status" value="1"/>
</dbReference>
<evidence type="ECO:0000313" key="3">
    <source>
        <dbReference type="Proteomes" id="UP000716446"/>
    </source>
</evidence>
<feature type="compositionally biased region" description="Polar residues" evidence="1">
    <location>
        <begin position="644"/>
        <end position="662"/>
    </location>
</feature>
<name>A0A9N8P6V2_9PEZI</name>
<dbReference type="PANTHER" id="PTHR40788:SF2">
    <property type="entry name" value="CLR5 DOMAIN-CONTAINING PROTEIN"/>
    <property type="match status" value="1"/>
</dbReference>
<dbReference type="Proteomes" id="UP000716446">
    <property type="component" value="Unassembled WGS sequence"/>
</dbReference>
<gene>
    <name evidence="2" type="ORF">AWRI4619_LOCUS2593</name>
</gene>